<dbReference type="Proteomes" id="UP000024635">
    <property type="component" value="Unassembled WGS sequence"/>
</dbReference>
<feature type="region of interest" description="Disordered" evidence="1">
    <location>
        <begin position="1"/>
        <end position="229"/>
    </location>
</feature>
<protein>
    <submittedName>
        <fullName evidence="2">Uncharacterized protein</fullName>
    </submittedName>
</protein>
<sequence length="229" mass="24862">MQGLLQKCANIFHSGSHEQQPVETTRAQERPHDENTAATDVRPDAAGEERVAMSHVDVRPTSGTENPLSGLDEVLCREEVPSPRKEEKPEGSKTVFPVVDFRNDNNSNQERNPLNERRPLAFGSKSNPGNATETPSFLERTLLPAPRSSPQPSESPLESTTTSAAYSSNFRDLREGERVDSGGSTRPQGPSTSSPENATTTVSLTTTGYPSSSVPNLSPPPVNITIRHY</sequence>
<feature type="compositionally biased region" description="Basic and acidic residues" evidence="1">
    <location>
        <begin position="74"/>
        <end position="91"/>
    </location>
</feature>
<reference evidence="3" key="1">
    <citation type="journal article" date="2015" name="Nat. Genet.">
        <title>The genome and transcriptome of the zoonotic hookworm Ancylostoma ceylanicum identify infection-specific gene families.</title>
        <authorList>
            <person name="Schwarz E.M."/>
            <person name="Hu Y."/>
            <person name="Antoshechkin I."/>
            <person name="Miller M.M."/>
            <person name="Sternberg P.W."/>
            <person name="Aroian R.V."/>
        </authorList>
    </citation>
    <scope>NUCLEOTIDE SEQUENCE</scope>
    <source>
        <strain evidence="3">HY135</strain>
    </source>
</reference>
<comment type="caution">
    <text evidence="2">The sequence shown here is derived from an EMBL/GenBank/DDBJ whole genome shotgun (WGS) entry which is preliminary data.</text>
</comment>
<feature type="compositionally biased region" description="Polar residues" evidence="1">
    <location>
        <begin position="182"/>
        <end position="209"/>
    </location>
</feature>
<feature type="compositionally biased region" description="Basic and acidic residues" evidence="1">
    <location>
        <begin position="26"/>
        <end position="58"/>
    </location>
</feature>
<organism evidence="2 3">
    <name type="scientific">Ancylostoma ceylanicum</name>
    <dbReference type="NCBI Taxonomy" id="53326"/>
    <lineage>
        <taxon>Eukaryota</taxon>
        <taxon>Metazoa</taxon>
        <taxon>Ecdysozoa</taxon>
        <taxon>Nematoda</taxon>
        <taxon>Chromadorea</taxon>
        <taxon>Rhabditida</taxon>
        <taxon>Rhabditina</taxon>
        <taxon>Rhabditomorpha</taxon>
        <taxon>Strongyloidea</taxon>
        <taxon>Ancylostomatidae</taxon>
        <taxon>Ancylostomatinae</taxon>
        <taxon>Ancylostoma</taxon>
    </lineage>
</organism>
<evidence type="ECO:0000313" key="2">
    <source>
        <dbReference type="EMBL" id="EYC08257.1"/>
    </source>
</evidence>
<dbReference type="AlphaFoldDB" id="A0A016U083"/>
<dbReference type="EMBL" id="JARK01001403">
    <property type="protein sequence ID" value="EYC08257.1"/>
    <property type="molecule type" value="Genomic_DNA"/>
</dbReference>
<name>A0A016U083_9BILA</name>
<feature type="compositionally biased region" description="Basic and acidic residues" evidence="1">
    <location>
        <begin position="171"/>
        <end position="180"/>
    </location>
</feature>
<feature type="compositionally biased region" description="Polar residues" evidence="1">
    <location>
        <begin position="124"/>
        <end position="135"/>
    </location>
</feature>
<accession>A0A016U083</accession>
<keyword evidence="3" id="KW-1185">Reference proteome</keyword>
<proteinExistence type="predicted"/>
<gene>
    <name evidence="2" type="primary">Acey_s0067.g74</name>
    <name evidence="2" type="ORF">Y032_0067g74</name>
</gene>
<evidence type="ECO:0000313" key="3">
    <source>
        <dbReference type="Proteomes" id="UP000024635"/>
    </source>
</evidence>
<feature type="compositionally biased region" description="Low complexity" evidence="1">
    <location>
        <begin position="144"/>
        <end position="165"/>
    </location>
</feature>
<evidence type="ECO:0000256" key="1">
    <source>
        <dbReference type="SAM" id="MobiDB-lite"/>
    </source>
</evidence>
<accession>A0A0D6LM78</accession>